<organism evidence="1">
    <name type="scientific">Desulfobacca acetoxidans</name>
    <dbReference type="NCBI Taxonomy" id="60893"/>
    <lineage>
        <taxon>Bacteria</taxon>
        <taxon>Pseudomonadati</taxon>
        <taxon>Thermodesulfobacteriota</taxon>
        <taxon>Desulfobaccia</taxon>
        <taxon>Desulfobaccales</taxon>
        <taxon>Desulfobaccaceae</taxon>
        <taxon>Desulfobacca</taxon>
    </lineage>
</organism>
<name>A0A7C5AKP8_9BACT</name>
<proteinExistence type="predicted"/>
<protein>
    <recommendedName>
        <fullName evidence="2">Lipoprotein</fullName>
    </recommendedName>
</protein>
<sequence length="133" mass="14739">MPSRLNNLWGLVLIALVVGCLSPETEIPPLPPAQVRDTLEHWNPQYFKVLEFYGLHQPASPNTRLAYVLASNPKEPSAKPTLYVAQFQLLSRPDGSRAWFLTSLLNHSGGLTRRQGWDNLLLPLKIGSPASGN</sequence>
<dbReference type="PROSITE" id="PS51257">
    <property type="entry name" value="PROKAR_LIPOPROTEIN"/>
    <property type="match status" value="1"/>
</dbReference>
<gene>
    <name evidence="1" type="ORF">ENW48_02195</name>
</gene>
<dbReference type="AlphaFoldDB" id="A0A7C5AKP8"/>
<comment type="caution">
    <text evidence="1">The sequence shown here is derived from an EMBL/GenBank/DDBJ whole genome shotgun (WGS) entry which is preliminary data.</text>
</comment>
<evidence type="ECO:0008006" key="2">
    <source>
        <dbReference type="Google" id="ProtNLM"/>
    </source>
</evidence>
<reference evidence="1" key="1">
    <citation type="journal article" date="2020" name="mSystems">
        <title>Genome- and Community-Level Interaction Insights into Carbon Utilization and Element Cycling Functions of Hydrothermarchaeota in Hydrothermal Sediment.</title>
        <authorList>
            <person name="Zhou Z."/>
            <person name="Liu Y."/>
            <person name="Xu W."/>
            <person name="Pan J."/>
            <person name="Luo Z.H."/>
            <person name="Li M."/>
        </authorList>
    </citation>
    <scope>NUCLEOTIDE SEQUENCE [LARGE SCALE GENOMIC DNA]</scope>
    <source>
        <strain evidence="1">SpSt-853</strain>
    </source>
</reference>
<evidence type="ECO:0000313" key="1">
    <source>
        <dbReference type="EMBL" id="HGZ11014.1"/>
    </source>
</evidence>
<dbReference type="EMBL" id="DTKJ01000016">
    <property type="protein sequence ID" value="HGZ11014.1"/>
    <property type="molecule type" value="Genomic_DNA"/>
</dbReference>
<accession>A0A7C5AKP8</accession>